<dbReference type="HOGENOM" id="CLU_2982724_0_0_1"/>
<protein>
    <submittedName>
        <fullName evidence="1">Uncharacterized protein</fullName>
    </submittedName>
</protein>
<proteinExistence type="predicted"/>
<dbReference type="Proteomes" id="UP000004995">
    <property type="component" value="Unassembled WGS sequence"/>
</dbReference>
<evidence type="ECO:0000313" key="1">
    <source>
        <dbReference type="EnsemblPlants" id="KQK86241"/>
    </source>
</evidence>
<organism evidence="1 2">
    <name type="scientific">Setaria italica</name>
    <name type="common">Foxtail millet</name>
    <name type="synonym">Panicum italicum</name>
    <dbReference type="NCBI Taxonomy" id="4555"/>
    <lineage>
        <taxon>Eukaryota</taxon>
        <taxon>Viridiplantae</taxon>
        <taxon>Streptophyta</taxon>
        <taxon>Embryophyta</taxon>
        <taxon>Tracheophyta</taxon>
        <taxon>Spermatophyta</taxon>
        <taxon>Magnoliopsida</taxon>
        <taxon>Liliopsida</taxon>
        <taxon>Poales</taxon>
        <taxon>Poaceae</taxon>
        <taxon>PACMAD clade</taxon>
        <taxon>Panicoideae</taxon>
        <taxon>Panicodae</taxon>
        <taxon>Paniceae</taxon>
        <taxon>Cenchrinae</taxon>
        <taxon>Setaria</taxon>
    </lineage>
</organism>
<reference evidence="1" key="2">
    <citation type="submission" date="2018-08" db="UniProtKB">
        <authorList>
            <consortium name="EnsemblPlants"/>
        </authorList>
    </citation>
    <scope>IDENTIFICATION</scope>
    <source>
        <strain evidence="1">Yugu1</strain>
    </source>
</reference>
<keyword evidence="2" id="KW-1185">Reference proteome</keyword>
<evidence type="ECO:0000313" key="2">
    <source>
        <dbReference type="Proteomes" id="UP000004995"/>
    </source>
</evidence>
<name>K4AHV4_SETIT</name>
<dbReference type="InParanoid" id="K4AHV4"/>
<dbReference type="EnsemblPlants" id="KQK86241">
    <property type="protein sequence ID" value="KQK86241"/>
    <property type="gene ID" value="SETIT_038461mg"/>
</dbReference>
<dbReference type="AlphaFoldDB" id="K4AHV4"/>
<sequence>MLIANTLICTYMSNMRINPFESQCLLHQSNCIWPLKQFVNFANNRSKAFTIKMLENIE</sequence>
<dbReference type="EMBL" id="AGNK02005292">
    <property type="status" value="NOT_ANNOTATED_CDS"/>
    <property type="molecule type" value="Genomic_DNA"/>
</dbReference>
<accession>K4AHV4</accession>
<reference evidence="2" key="1">
    <citation type="journal article" date="2012" name="Nat. Biotechnol.">
        <title>Reference genome sequence of the model plant Setaria.</title>
        <authorList>
            <person name="Bennetzen J.L."/>
            <person name="Schmutz J."/>
            <person name="Wang H."/>
            <person name="Percifield R."/>
            <person name="Hawkins J."/>
            <person name="Pontaroli A.C."/>
            <person name="Estep M."/>
            <person name="Feng L."/>
            <person name="Vaughn J.N."/>
            <person name="Grimwood J."/>
            <person name="Jenkins J."/>
            <person name="Barry K."/>
            <person name="Lindquist E."/>
            <person name="Hellsten U."/>
            <person name="Deshpande S."/>
            <person name="Wang X."/>
            <person name="Wu X."/>
            <person name="Mitros T."/>
            <person name="Triplett J."/>
            <person name="Yang X."/>
            <person name="Ye C.Y."/>
            <person name="Mauro-Herrera M."/>
            <person name="Wang L."/>
            <person name="Li P."/>
            <person name="Sharma M."/>
            <person name="Sharma R."/>
            <person name="Ronald P.C."/>
            <person name="Panaud O."/>
            <person name="Kellogg E.A."/>
            <person name="Brutnell T.P."/>
            <person name="Doust A.N."/>
            <person name="Tuskan G.A."/>
            <person name="Rokhsar D."/>
            <person name="Devos K.M."/>
        </authorList>
    </citation>
    <scope>NUCLEOTIDE SEQUENCE [LARGE SCALE GENOMIC DNA]</scope>
    <source>
        <strain evidence="2">cv. Yugu1</strain>
    </source>
</reference>
<dbReference type="Gramene" id="KQK86241">
    <property type="protein sequence ID" value="KQK86241"/>
    <property type="gene ID" value="SETIT_038461mg"/>
</dbReference>